<gene>
    <name evidence="1" type="ORF">J2S59_001169</name>
</gene>
<reference evidence="1 2" key="1">
    <citation type="submission" date="2023-07" db="EMBL/GenBank/DDBJ databases">
        <title>Sequencing the genomes of 1000 actinobacteria strains.</title>
        <authorList>
            <person name="Klenk H.-P."/>
        </authorList>
    </citation>
    <scope>NUCLEOTIDE SEQUENCE [LARGE SCALE GENOMIC DNA]</scope>
    <source>
        <strain evidence="1 2">GD13</strain>
    </source>
</reference>
<dbReference type="EMBL" id="JAUSQM010000001">
    <property type="protein sequence ID" value="MDP9821360.1"/>
    <property type="molecule type" value="Genomic_DNA"/>
</dbReference>
<accession>A0ABT9NNE7</accession>
<organism evidence="1 2">
    <name type="scientific">Nocardioides massiliensis</name>
    <dbReference type="NCBI Taxonomy" id="1325935"/>
    <lineage>
        <taxon>Bacteria</taxon>
        <taxon>Bacillati</taxon>
        <taxon>Actinomycetota</taxon>
        <taxon>Actinomycetes</taxon>
        <taxon>Propionibacteriales</taxon>
        <taxon>Nocardioidaceae</taxon>
        <taxon>Nocardioides</taxon>
    </lineage>
</organism>
<protein>
    <recommendedName>
        <fullName evidence="3">GNAT family N-acetyltransferase</fullName>
    </recommendedName>
</protein>
<keyword evidence="2" id="KW-1185">Reference proteome</keyword>
<sequence length="83" mass="9082">MSPPFRSEEPHEATTPAQAVERTLSSGMAQAFGWGTDYALSADEHTAWVLREDGTAVAALRIEKFGRFYAMDGFEACADEPAR</sequence>
<comment type="caution">
    <text evidence="1">The sequence shown here is derived from an EMBL/GenBank/DDBJ whole genome shotgun (WGS) entry which is preliminary data.</text>
</comment>
<evidence type="ECO:0008006" key="3">
    <source>
        <dbReference type="Google" id="ProtNLM"/>
    </source>
</evidence>
<evidence type="ECO:0000313" key="1">
    <source>
        <dbReference type="EMBL" id="MDP9821360.1"/>
    </source>
</evidence>
<dbReference type="Proteomes" id="UP001240447">
    <property type="component" value="Unassembled WGS sequence"/>
</dbReference>
<evidence type="ECO:0000313" key="2">
    <source>
        <dbReference type="Proteomes" id="UP001240447"/>
    </source>
</evidence>
<name>A0ABT9NNE7_9ACTN</name>
<proteinExistence type="predicted"/>
<dbReference type="RefSeq" id="WP_068118757.1">
    <property type="nucleotide sequence ID" value="NZ_JAUSQM010000001.1"/>
</dbReference>